<dbReference type="AlphaFoldDB" id="A0A6A5XMM7"/>
<dbReference type="Proteomes" id="UP000799778">
    <property type="component" value="Unassembled WGS sequence"/>
</dbReference>
<organism evidence="2 3">
    <name type="scientific">Aaosphaeria arxii CBS 175.79</name>
    <dbReference type="NCBI Taxonomy" id="1450172"/>
    <lineage>
        <taxon>Eukaryota</taxon>
        <taxon>Fungi</taxon>
        <taxon>Dikarya</taxon>
        <taxon>Ascomycota</taxon>
        <taxon>Pezizomycotina</taxon>
        <taxon>Dothideomycetes</taxon>
        <taxon>Pleosporomycetidae</taxon>
        <taxon>Pleosporales</taxon>
        <taxon>Pleosporales incertae sedis</taxon>
        <taxon>Aaosphaeria</taxon>
    </lineage>
</organism>
<dbReference type="OrthoDB" id="5201563at2759"/>
<evidence type="ECO:0000313" key="3">
    <source>
        <dbReference type="Proteomes" id="UP000799778"/>
    </source>
</evidence>
<keyword evidence="3" id="KW-1185">Reference proteome</keyword>
<gene>
    <name evidence="2" type="ORF">BU24DRAFT_481466</name>
</gene>
<evidence type="ECO:0000256" key="1">
    <source>
        <dbReference type="SAM" id="MobiDB-lite"/>
    </source>
</evidence>
<dbReference type="EMBL" id="ML978070">
    <property type="protein sequence ID" value="KAF2014097.1"/>
    <property type="molecule type" value="Genomic_DNA"/>
</dbReference>
<name>A0A6A5XMM7_9PLEO</name>
<feature type="region of interest" description="Disordered" evidence="1">
    <location>
        <begin position="48"/>
        <end position="72"/>
    </location>
</feature>
<protein>
    <submittedName>
        <fullName evidence="2">Uncharacterized protein</fullName>
    </submittedName>
</protein>
<sequence length="134" mass="15112">MSFTSQSIITPVDLVPPAQITDPITVITSSFVDTVNDDEEEEFEEAFLPSNFGVTGHEPNTNPSNWPAEHHRMPPHRPPVLHPQWVAVGGPLPMRMFLWIMFCGCQLLQYGYSIARATGLHDRGYGMYQIGNEW</sequence>
<proteinExistence type="predicted"/>
<evidence type="ECO:0000313" key="2">
    <source>
        <dbReference type="EMBL" id="KAF2014097.1"/>
    </source>
</evidence>
<reference evidence="2" key="1">
    <citation type="journal article" date="2020" name="Stud. Mycol.">
        <title>101 Dothideomycetes genomes: a test case for predicting lifestyles and emergence of pathogens.</title>
        <authorList>
            <person name="Haridas S."/>
            <person name="Albert R."/>
            <person name="Binder M."/>
            <person name="Bloem J."/>
            <person name="Labutti K."/>
            <person name="Salamov A."/>
            <person name="Andreopoulos B."/>
            <person name="Baker S."/>
            <person name="Barry K."/>
            <person name="Bills G."/>
            <person name="Bluhm B."/>
            <person name="Cannon C."/>
            <person name="Castanera R."/>
            <person name="Culley D."/>
            <person name="Daum C."/>
            <person name="Ezra D."/>
            <person name="Gonzalez J."/>
            <person name="Henrissat B."/>
            <person name="Kuo A."/>
            <person name="Liang C."/>
            <person name="Lipzen A."/>
            <person name="Lutzoni F."/>
            <person name="Magnuson J."/>
            <person name="Mondo S."/>
            <person name="Nolan M."/>
            <person name="Ohm R."/>
            <person name="Pangilinan J."/>
            <person name="Park H.-J."/>
            <person name="Ramirez L."/>
            <person name="Alfaro M."/>
            <person name="Sun H."/>
            <person name="Tritt A."/>
            <person name="Yoshinaga Y."/>
            <person name="Zwiers L.-H."/>
            <person name="Turgeon B."/>
            <person name="Goodwin S."/>
            <person name="Spatafora J."/>
            <person name="Crous P."/>
            <person name="Grigoriev I."/>
        </authorList>
    </citation>
    <scope>NUCLEOTIDE SEQUENCE</scope>
    <source>
        <strain evidence="2">CBS 175.79</strain>
    </source>
</reference>
<dbReference type="RefSeq" id="XP_033382436.1">
    <property type="nucleotide sequence ID" value="XM_033533173.1"/>
</dbReference>
<dbReference type="GeneID" id="54290570"/>
<accession>A0A6A5XMM7</accession>